<dbReference type="PANTHER" id="PTHR46720:SF3">
    <property type="entry name" value="FAD-BINDING DOMAIN-CONTAINING PROTEIN-RELATED"/>
    <property type="match status" value="1"/>
</dbReference>
<feature type="domain" description="FAD-binding" evidence="4">
    <location>
        <begin position="309"/>
        <end position="377"/>
    </location>
</feature>
<dbReference type="InterPro" id="IPR002938">
    <property type="entry name" value="FAD-bd"/>
</dbReference>
<dbReference type="Pfam" id="PF01494">
    <property type="entry name" value="FAD_binding_3"/>
    <property type="match status" value="2"/>
</dbReference>
<feature type="domain" description="FAD-binding" evidence="4">
    <location>
        <begin position="14"/>
        <end position="191"/>
    </location>
</feature>
<protein>
    <recommendedName>
        <fullName evidence="4">FAD-binding domain-containing protein</fullName>
    </recommendedName>
</protein>
<comment type="caution">
    <text evidence="5">The sequence shown here is derived from an EMBL/GenBank/DDBJ whole genome shotgun (WGS) entry which is preliminary data.</text>
</comment>
<evidence type="ECO:0000313" key="5">
    <source>
        <dbReference type="EMBL" id="KAL1311498.1"/>
    </source>
</evidence>
<dbReference type="EMBL" id="JBFMKM010000001">
    <property type="protein sequence ID" value="KAL1311498.1"/>
    <property type="molecule type" value="Genomic_DNA"/>
</dbReference>
<gene>
    <name evidence="5" type="ORF">AAFC00_001621</name>
</gene>
<dbReference type="Gene3D" id="3.50.50.60">
    <property type="entry name" value="FAD/NAD(P)-binding domain"/>
    <property type="match status" value="1"/>
</dbReference>
<evidence type="ECO:0000259" key="4">
    <source>
        <dbReference type="Pfam" id="PF01494"/>
    </source>
</evidence>
<evidence type="ECO:0000256" key="3">
    <source>
        <dbReference type="ARBA" id="ARBA00023002"/>
    </source>
</evidence>
<dbReference type="PANTHER" id="PTHR46720">
    <property type="entry name" value="HYDROXYLASE, PUTATIVE (AFU_ORTHOLOGUE AFUA_3G01460)-RELATED"/>
    <property type="match status" value="1"/>
</dbReference>
<keyword evidence="3" id="KW-0560">Oxidoreductase</keyword>
<dbReference type="GeneID" id="95975324"/>
<dbReference type="PRINTS" id="PR00420">
    <property type="entry name" value="RNGMNOXGNASE"/>
</dbReference>
<evidence type="ECO:0000256" key="2">
    <source>
        <dbReference type="ARBA" id="ARBA00022827"/>
    </source>
</evidence>
<dbReference type="InterPro" id="IPR051104">
    <property type="entry name" value="FAD_monoxygenase"/>
</dbReference>
<keyword evidence="2" id="KW-0274">FAD</keyword>
<dbReference type="RefSeq" id="XP_069204347.1">
    <property type="nucleotide sequence ID" value="XM_069340825.1"/>
</dbReference>
<dbReference type="InterPro" id="IPR036188">
    <property type="entry name" value="FAD/NAD-bd_sf"/>
</dbReference>
<evidence type="ECO:0000313" key="6">
    <source>
        <dbReference type="Proteomes" id="UP001562354"/>
    </source>
</evidence>
<proteinExistence type="predicted"/>
<dbReference type="SUPFAM" id="SSF51905">
    <property type="entry name" value="FAD/NAD(P)-binding domain"/>
    <property type="match status" value="1"/>
</dbReference>
<dbReference type="SUPFAM" id="SSF54373">
    <property type="entry name" value="FAD-linked reductases, C-terminal domain"/>
    <property type="match status" value="1"/>
</dbReference>
<dbReference type="Proteomes" id="UP001562354">
    <property type="component" value="Unassembled WGS sequence"/>
</dbReference>
<keyword evidence="6" id="KW-1185">Reference proteome</keyword>
<accession>A0ABR3PPV7</accession>
<organism evidence="5 6">
    <name type="scientific">Neodothiora populina</name>
    <dbReference type="NCBI Taxonomy" id="2781224"/>
    <lineage>
        <taxon>Eukaryota</taxon>
        <taxon>Fungi</taxon>
        <taxon>Dikarya</taxon>
        <taxon>Ascomycota</taxon>
        <taxon>Pezizomycotina</taxon>
        <taxon>Dothideomycetes</taxon>
        <taxon>Dothideomycetidae</taxon>
        <taxon>Dothideales</taxon>
        <taxon>Dothioraceae</taxon>
        <taxon>Neodothiora</taxon>
    </lineage>
</organism>
<keyword evidence="1" id="KW-0285">Flavoprotein</keyword>
<evidence type="ECO:0000256" key="1">
    <source>
        <dbReference type="ARBA" id="ARBA00022630"/>
    </source>
</evidence>
<sequence>MSPSVVKNERVNPRVAIVGGGIGGLCLAIGLHNHNVEFHIYEAAPEFSEIGAGVGLAPNAQRAMSLIDPRIRAGYDRHATLNLYDEKKDYFFEFRMGMDGKPDAKIAGMKSGDLLSRPGGIGKGMSMIHRARFVEELAALIPPSKTSFGKRLEKIVQTVEGVNMYFCDGTVAEADVVIGCDGVKSRVRQSLFGNKYDAVFSGKYAYRGLLPMQKAIDTLGESRAGNSQAYLGYGGHVLTMQVDKGNTMNVVAFRTKTDRIWEDSRWVLPVGRPGLRKDFEGWSPEVHSILGLMEEPDLWALFDHPPLESLWKDRVCLLGDAAHATTPHQGSGAAMAIEDAYILSELMGMAKNIGNLEAIFRAYDAVRLDRTMKLVQTSRECGEVYDFLDPEIQDDAAALHKNLTTRFNWIWDEDVEGQWAKARAVFMSSK</sequence>
<reference evidence="5 6" key="1">
    <citation type="submission" date="2024-07" db="EMBL/GenBank/DDBJ databases">
        <title>Draft sequence of the Neodothiora populina.</title>
        <authorList>
            <person name="Drown D.D."/>
            <person name="Schuette U.S."/>
            <person name="Buechlein A.B."/>
            <person name="Rusch D.R."/>
            <person name="Winton L.W."/>
            <person name="Adams G.A."/>
        </authorList>
    </citation>
    <scope>NUCLEOTIDE SEQUENCE [LARGE SCALE GENOMIC DNA]</scope>
    <source>
        <strain evidence="5 6">CPC 39397</strain>
    </source>
</reference>
<name>A0ABR3PPV7_9PEZI</name>